<dbReference type="InterPro" id="IPR027417">
    <property type="entry name" value="P-loop_NTPase"/>
</dbReference>
<dbReference type="PANTHER" id="PTHR37937">
    <property type="entry name" value="CONJUGATIVE TRANSFER: DNA TRANSPORT"/>
    <property type="match status" value="1"/>
</dbReference>
<keyword evidence="5 7" id="KW-1133">Transmembrane helix</keyword>
<evidence type="ECO:0000256" key="4">
    <source>
        <dbReference type="ARBA" id="ARBA00022692"/>
    </source>
</evidence>
<evidence type="ECO:0000256" key="5">
    <source>
        <dbReference type="ARBA" id="ARBA00022989"/>
    </source>
</evidence>
<dbReference type="Pfam" id="PF02534">
    <property type="entry name" value="T4SS-DNA_transf"/>
    <property type="match status" value="1"/>
</dbReference>
<feature type="transmembrane region" description="Helical" evidence="7">
    <location>
        <begin position="101"/>
        <end position="121"/>
    </location>
</feature>
<evidence type="ECO:0000256" key="1">
    <source>
        <dbReference type="ARBA" id="ARBA00004651"/>
    </source>
</evidence>
<comment type="similarity">
    <text evidence="2">Belongs to the VirD4/TraG family.</text>
</comment>
<feature type="transmembrane region" description="Helical" evidence="7">
    <location>
        <begin position="133"/>
        <end position="156"/>
    </location>
</feature>
<organism evidence="8 9">
    <name type="scientific">Persicitalea jodogahamensis</name>
    <dbReference type="NCBI Taxonomy" id="402147"/>
    <lineage>
        <taxon>Bacteria</taxon>
        <taxon>Pseudomonadati</taxon>
        <taxon>Bacteroidota</taxon>
        <taxon>Cytophagia</taxon>
        <taxon>Cytophagales</taxon>
        <taxon>Spirosomataceae</taxon>
        <taxon>Persicitalea</taxon>
    </lineage>
</organism>
<evidence type="ECO:0000256" key="3">
    <source>
        <dbReference type="ARBA" id="ARBA00022475"/>
    </source>
</evidence>
<comment type="caution">
    <text evidence="8">The sequence shown here is derived from an EMBL/GenBank/DDBJ whole genome shotgun (WGS) entry which is preliminary data.</text>
</comment>
<proteinExistence type="inferred from homology"/>
<keyword evidence="9" id="KW-1185">Reference proteome</keyword>
<dbReference type="PANTHER" id="PTHR37937:SF1">
    <property type="entry name" value="CONJUGATIVE TRANSFER: DNA TRANSPORT"/>
    <property type="match status" value="1"/>
</dbReference>
<accession>A0A8J3DDK2</accession>
<dbReference type="Gene3D" id="3.40.50.300">
    <property type="entry name" value="P-loop containing nucleotide triphosphate hydrolases"/>
    <property type="match status" value="1"/>
</dbReference>
<evidence type="ECO:0000256" key="7">
    <source>
        <dbReference type="SAM" id="Phobius"/>
    </source>
</evidence>
<gene>
    <name evidence="8" type="ORF">GCM10007390_49010</name>
</gene>
<keyword evidence="6 7" id="KW-0472">Membrane</keyword>
<evidence type="ECO:0000256" key="2">
    <source>
        <dbReference type="ARBA" id="ARBA00008806"/>
    </source>
</evidence>
<dbReference type="Proteomes" id="UP000598271">
    <property type="component" value="Unassembled WGS sequence"/>
</dbReference>
<dbReference type="InterPro" id="IPR051539">
    <property type="entry name" value="T4SS-coupling_protein"/>
</dbReference>
<name>A0A8J3DDK2_9BACT</name>
<dbReference type="EMBL" id="BMXF01000008">
    <property type="protein sequence ID" value="GHB87361.1"/>
    <property type="molecule type" value="Genomic_DNA"/>
</dbReference>
<protein>
    <submittedName>
        <fullName evidence="8">Uncharacterized protein</fullName>
    </submittedName>
</protein>
<evidence type="ECO:0000313" key="8">
    <source>
        <dbReference type="EMBL" id="GHB87361.1"/>
    </source>
</evidence>
<evidence type="ECO:0000313" key="9">
    <source>
        <dbReference type="Proteomes" id="UP000598271"/>
    </source>
</evidence>
<comment type="subcellular location">
    <subcellularLocation>
        <location evidence="1">Cell membrane</location>
        <topology evidence="1">Multi-pass membrane protein</topology>
    </subcellularLocation>
</comment>
<keyword evidence="3" id="KW-1003">Cell membrane</keyword>
<feature type="transmembrane region" description="Helical" evidence="7">
    <location>
        <begin position="73"/>
        <end position="89"/>
    </location>
</feature>
<dbReference type="AlphaFoldDB" id="A0A8J3DDK2"/>
<dbReference type="RefSeq" id="WP_189568608.1">
    <property type="nucleotide sequence ID" value="NZ_BMXF01000008.1"/>
</dbReference>
<keyword evidence="4 7" id="KW-0812">Transmembrane</keyword>
<sequence>METTVTTKEKEYSNQIYSLLLYVSIFIILYNAYFCFEGYFLNSVGVGLRPVLDFVGKLSRALGVSRTFFTDHAASYLLLVLAMATAMVSRPKASTSASKATGNSMLLIGAVLIVGAAYLPLGGLGTGGFLTLTGLQALGLMAVINGGLIFGSMVIVPDVDVFNATNEQFPQFQQLLENDHSVNYKTLFQYGGKWREGYVNVLNPQRAVLVVGSQGSGKTFTVLNPAIWQSIYKGYAAVVYDVKFPDLTLEAYNALAKSLTNNKYAFGRKQDGDKGPILPQFALINFDEPGVSARCNPIGPEYIKNIDEASETAKLLLLNLNRTWISKEGDFFADSAINYLTLIMWYMRLVEKKYVARLGGKAICTLPHCIEFIAQNPNTVIDIVAGYPELDAYSAIFKVARENKAGEQLAGQVASCQNALARLASPNIYWTMTGNDIDLDVNNPRRPKVLCLANNPLRLTVYGAALSVYTSTIMRSIYKYKESGVKSAFFIDELPTMYLKGLDSFIATVRSYKVATWLGIQDMEQLTKDYGRDQAKVILNTCGTIFSGAVNSDSAETLSKMFGKTQQGTVSTSFQKSEVNVSESSRMEQLVPASKIATLSQGFFVGKVADNYGEEVSQKLFNGYVAVETDELKKTYKDLPRREVTEAQVEENFFAIKKDIVDLIRWEQDGELI</sequence>
<reference evidence="8 9" key="1">
    <citation type="journal article" date="2014" name="Int. J. Syst. Evol. Microbiol.">
        <title>Complete genome sequence of Corynebacterium casei LMG S-19264T (=DSM 44701T), isolated from a smear-ripened cheese.</title>
        <authorList>
            <consortium name="US DOE Joint Genome Institute (JGI-PGF)"/>
            <person name="Walter F."/>
            <person name="Albersmeier A."/>
            <person name="Kalinowski J."/>
            <person name="Ruckert C."/>
        </authorList>
    </citation>
    <scope>NUCLEOTIDE SEQUENCE [LARGE SCALE GENOMIC DNA]</scope>
    <source>
        <strain evidence="8 9">KCTC 12866</strain>
    </source>
</reference>
<dbReference type="SUPFAM" id="SSF52540">
    <property type="entry name" value="P-loop containing nucleoside triphosphate hydrolases"/>
    <property type="match status" value="1"/>
</dbReference>
<dbReference type="GO" id="GO:0005886">
    <property type="term" value="C:plasma membrane"/>
    <property type="evidence" value="ECO:0007669"/>
    <property type="project" value="UniProtKB-SubCell"/>
</dbReference>
<evidence type="ECO:0000256" key="6">
    <source>
        <dbReference type="ARBA" id="ARBA00023136"/>
    </source>
</evidence>
<feature type="transmembrane region" description="Helical" evidence="7">
    <location>
        <begin position="20"/>
        <end position="41"/>
    </location>
</feature>
<dbReference type="InterPro" id="IPR003688">
    <property type="entry name" value="TraG/VirD4"/>
</dbReference>
<dbReference type="CDD" id="cd01127">
    <property type="entry name" value="TrwB_TraG_TraD_VirD4"/>
    <property type="match status" value="1"/>
</dbReference>